<evidence type="ECO:0000313" key="2">
    <source>
        <dbReference type="EMBL" id="MRX79371.1"/>
    </source>
</evidence>
<dbReference type="RefSeq" id="WP_144687193.1">
    <property type="nucleotide sequence ID" value="NZ_VLLQ01000001.1"/>
</dbReference>
<dbReference type="AlphaFoldDB" id="A0A7K0G6Q3"/>
<gene>
    <name evidence="2" type="ORF">GJE22_01900</name>
</gene>
<evidence type="ECO:0000313" key="3">
    <source>
        <dbReference type="Proteomes" id="UP000470010"/>
    </source>
</evidence>
<dbReference type="PANTHER" id="PTHR11106">
    <property type="entry name" value="GANGLIOSIDE INDUCED DIFFERENTIATION ASSOCIATED PROTEIN 2-RELATED"/>
    <property type="match status" value="1"/>
</dbReference>
<dbReference type="EMBL" id="VTFZ01000001">
    <property type="protein sequence ID" value="MRX79371.1"/>
    <property type="molecule type" value="Genomic_DNA"/>
</dbReference>
<sequence length="109" mass="11723">MTHAYNLPARRVIHTVGPIAGGRPSDRHRDELARCYTACLDAAAGEGLGSIAFCCISTGVFGFPRDGAAHIAVRTVRAWLGAHPSACLRVIFNVFLDEDAAIYRRLLSA</sequence>
<dbReference type="Pfam" id="PF01661">
    <property type="entry name" value="Macro"/>
    <property type="match status" value="1"/>
</dbReference>
<accession>A0A7K0G6Q3</accession>
<dbReference type="InterPro" id="IPR002589">
    <property type="entry name" value="Macro_dom"/>
</dbReference>
<dbReference type="SUPFAM" id="SSF52949">
    <property type="entry name" value="Macro domain-like"/>
    <property type="match status" value="1"/>
</dbReference>
<organism evidence="2 3">
    <name type="scientific">Enorma shizhengliae</name>
    <dbReference type="NCBI Taxonomy" id="2606615"/>
    <lineage>
        <taxon>Bacteria</taxon>
        <taxon>Bacillati</taxon>
        <taxon>Actinomycetota</taxon>
        <taxon>Coriobacteriia</taxon>
        <taxon>Coriobacteriales</taxon>
        <taxon>Coriobacteriaceae</taxon>
        <taxon>Enorma</taxon>
    </lineage>
</organism>
<protein>
    <recommendedName>
        <fullName evidence="1">Macro domain-containing protein</fullName>
    </recommendedName>
</protein>
<keyword evidence="3" id="KW-1185">Reference proteome</keyword>
<dbReference type="PROSITE" id="PS51154">
    <property type="entry name" value="MACRO"/>
    <property type="match status" value="1"/>
</dbReference>
<comment type="caution">
    <text evidence="2">The sequence shown here is derived from an EMBL/GenBank/DDBJ whole genome shotgun (WGS) entry which is preliminary data.</text>
</comment>
<dbReference type="PANTHER" id="PTHR11106:SF27">
    <property type="entry name" value="MACRO DOMAIN-CONTAINING PROTEIN"/>
    <property type="match status" value="1"/>
</dbReference>
<dbReference type="Proteomes" id="UP000470010">
    <property type="component" value="Unassembled WGS sequence"/>
</dbReference>
<name>A0A7K0G6Q3_9ACTN</name>
<dbReference type="InterPro" id="IPR043472">
    <property type="entry name" value="Macro_dom-like"/>
</dbReference>
<dbReference type="Gene3D" id="3.40.220.10">
    <property type="entry name" value="Leucine Aminopeptidase, subunit E, domain 1"/>
    <property type="match status" value="1"/>
</dbReference>
<reference evidence="3" key="1">
    <citation type="submission" date="2019-08" db="EMBL/GenBank/DDBJ databases">
        <title>Arthrobacter sp. nov., isolated from plateau pika and Tibetan wild ass.</title>
        <authorList>
            <person name="Ge Y."/>
        </authorList>
    </citation>
    <scope>NUCLEOTIDE SEQUENCE [LARGE SCALE GENOMIC DNA]</scope>
    <source>
        <strain evidence="3">HF-1365</strain>
    </source>
</reference>
<feature type="domain" description="Macro" evidence="1">
    <location>
        <begin position="1"/>
        <end position="109"/>
    </location>
</feature>
<evidence type="ECO:0000259" key="1">
    <source>
        <dbReference type="PROSITE" id="PS51154"/>
    </source>
</evidence>
<proteinExistence type="predicted"/>